<dbReference type="Proteomes" id="UP000309231">
    <property type="component" value="Chromosome"/>
</dbReference>
<proteinExistence type="predicted"/>
<organism evidence="2">
    <name type="scientific">Mycolicibacterium mucogenicum DSM 44124</name>
    <dbReference type="NCBI Taxonomy" id="1226753"/>
    <lineage>
        <taxon>Bacteria</taxon>
        <taxon>Bacillati</taxon>
        <taxon>Actinomycetota</taxon>
        <taxon>Actinomycetes</taxon>
        <taxon>Mycobacteriales</taxon>
        <taxon>Mycobacteriaceae</taxon>
        <taxon>Mycolicibacterium</taxon>
    </lineage>
</organism>
<dbReference type="RefSeq" id="WP_053855135.1">
    <property type="nucleotide sequence ID" value="NZ_ANBS01000055.1"/>
</dbReference>
<dbReference type="GeneID" id="76728701"/>
<dbReference type="KEGG" id="mmuc:C1S78_027465"/>
<reference evidence="1 3" key="3">
    <citation type="journal article" date="2019" name="Sci. Rep.">
        <title>Insight into the biology of Mycobacterium mucogenicum and Mycobacterium neoaurum clade members.</title>
        <authorList>
            <person name="Behra P.R.K."/>
            <person name="Pettersson B.M.F."/>
            <person name="Ramesh M."/>
            <person name="Dasgupta S."/>
            <person name="Kirsebom L.A."/>
        </authorList>
    </citation>
    <scope>NUCLEOTIDE SEQUENCE [LARGE SCALE GENOMIC DNA]</scope>
    <source>
        <strain evidence="1 3">DSM 44124</strain>
    </source>
</reference>
<dbReference type="EMBL" id="POTL01000001">
    <property type="protein sequence ID" value="TLH55605.1"/>
    <property type="molecule type" value="Genomic_DNA"/>
</dbReference>
<name>A0A8H2PHW3_MYCMU</name>
<protein>
    <submittedName>
        <fullName evidence="2">Uncharacterized protein</fullName>
    </submittedName>
</protein>
<evidence type="ECO:0000313" key="1">
    <source>
        <dbReference type="EMBL" id="QPG69082.1"/>
    </source>
</evidence>
<keyword evidence="3" id="KW-1185">Reference proteome</keyword>
<dbReference type="AlphaFoldDB" id="A0A8H2PHW3"/>
<dbReference type="EMBL" id="CP062008">
    <property type="protein sequence ID" value="QPG69082.1"/>
    <property type="molecule type" value="Genomic_DNA"/>
</dbReference>
<evidence type="ECO:0000313" key="2">
    <source>
        <dbReference type="EMBL" id="TLH55605.1"/>
    </source>
</evidence>
<accession>A0A8H2PHW3</accession>
<gene>
    <name evidence="1" type="ORF">C1S78_027465</name>
    <name evidence="2" type="ORF">C1S78_27415</name>
</gene>
<reference evidence="1 3" key="2">
    <citation type="journal article" date="2019" name="BMC Evol. Biol.">
        <title>Comparative genomics of Mycobacterium mucogenicum and Mycobacterium neoaurum clade members emphasizing tRNA and non-coding RNA.</title>
        <authorList>
            <person name="Behra P.R.K."/>
            <person name="Pettersson B.M.F."/>
            <person name="Das S."/>
            <person name="Dasgupta S."/>
            <person name="Kirsebom L.A."/>
        </authorList>
    </citation>
    <scope>NUCLEOTIDE SEQUENCE [LARGE SCALE GENOMIC DNA]</scope>
    <source>
        <strain evidence="1 3">DSM 44124</strain>
    </source>
</reference>
<reference evidence="2" key="1">
    <citation type="submission" date="2018-01" db="EMBL/GenBank/DDBJ databases">
        <title>Comparative genomics of Mycobacterium mucogenicum and Mycobacterium neoaurum clade members emphasizing tRNA and non-coding RNA.</title>
        <authorList>
            <person name="Behra P.R.K."/>
            <person name="Pettersson B.M.F."/>
            <person name="Das S."/>
            <person name="Dasgupta S."/>
            <person name="Kirsebom L.A."/>
        </authorList>
    </citation>
    <scope>NUCLEOTIDE SEQUENCE</scope>
    <source>
        <strain evidence="2">DSM 44124</strain>
    </source>
</reference>
<sequence length="320" mass="35630">MNREPDMIAVRGFNGDYCIISPQEYSWGPFLAPHSTGLFDMPIQSNWGVGPFGSFFSSWKPQARNVVWTIHIMNPFTGERIDQDSPLWHTLFSRWKAMFSPQFESQIEYTSQDGERLLGVRTVEAPQSVSSQNFEGKDPHLLAYGSVVQTQRCELPFYVGPSEQFGWETPGSGSYWFTLPYFNPGTVDIWPEWDLDGGAKFILPDYSYGSEAYGRGQDDLGKTFPVPTLMLGENTTVMSRPDMELFLSEWETPVGNRNPGFNLDYPIAPGAGDPESGCVVRVLEAQAAGLGVLLTLPRWYAEPFSTPLIAAGKVIDPVAA</sequence>
<evidence type="ECO:0000313" key="3">
    <source>
        <dbReference type="Proteomes" id="UP000309231"/>
    </source>
</evidence>